<dbReference type="AlphaFoldDB" id="W2CGF8"/>
<dbReference type="EMBL" id="AYYE01001211">
    <property type="protein sequence ID" value="ETK06200.1"/>
    <property type="molecule type" value="Genomic_DNA"/>
</dbReference>
<dbReference type="Proteomes" id="UP000034982">
    <property type="component" value="Unassembled WGS sequence"/>
</dbReference>
<evidence type="ECO:0000313" key="2">
    <source>
        <dbReference type="Proteomes" id="UP000034982"/>
    </source>
</evidence>
<evidence type="ECO:0000313" key="1">
    <source>
        <dbReference type="EMBL" id="ETK06200.1"/>
    </source>
</evidence>
<proteinExistence type="predicted"/>
<accession>W2CGF8</accession>
<reference evidence="1 2" key="1">
    <citation type="submission" date="2013-11" db="EMBL/GenBank/DDBJ databases">
        <title>Single cell genomics of uncultured Tannerella BU063 (oral taxon 286).</title>
        <authorList>
            <person name="Beall C.J."/>
            <person name="Campbell A.G."/>
            <person name="Griffen A.L."/>
            <person name="Podar M."/>
            <person name="Leys E.J."/>
        </authorList>
    </citation>
    <scope>NUCLEOTIDE SEQUENCE [LARGE SCALE GENOMIC DNA]</scope>
    <source>
        <strain evidence="1">Cell 1/3</strain>
    </source>
</reference>
<organism evidence="1 2">
    <name type="scientific">Tannerella sp. oral taxon BU063 isolate Cell 1/3</name>
    <dbReference type="NCBI Taxonomy" id="1411022"/>
    <lineage>
        <taxon>Bacteria</taxon>
        <taxon>Pseudomonadati</taxon>
        <taxon>Bacteroidota</taxon>
        <taxon>Bacteroidia</taxon>
        <taxon>Bacteroidales</taxon>
        <taxon>Tannerellaceae</taxon>
        <taxon>Tannerella</taxon>
    </lineage>
</organism>
<comment type="caution">
    <text evidence="1">The sequence shown here is derived from an EMBL/GenBank/DDBJ whole genome shotgun (WGS) entry which is preliminary data.</text>
</comment>
<protein>
    <submittedName>
        <fullName evidence="1">Uncharacterized protein</fullName>
    </submittedName>
</protein>
<sequence>MQSEAKQFCIGSDCMLSDIKQTCIKSYFEPYDRIHVLHSIEIRIRDPKTGGNDAQLG</sequence>
<name>W2CGF8_9BACT</name>
<gene>
    <name evidence="1" type="ORF">T230_13765</name>
</gene>